<feature type="non-terminal residue" evidence="1">
    <location>
        <position position="51"/>
    </location>
</feature>
<feature type="non-terminal residue" evidence="1">
    <location>
        <position position="1"/>
    </location>
</feature>
<sequence>MRALLQVSVLVMVLVIFGTVTVSAQNGAAEAIKAVNQLFQEYVAEGNADAL</sequence>
<dbReference type="AlphaFoldDB" id="A0A382W1I3"/>
<name>A0A382W1I3_9ZZZZ</name>
<dbReference type="EMBL" id="UINC01156299">
    <property type="protein sequence ID" value="SVD52637.1"/>
    <property type="molecule type" value="Genomic_DNA"/>
</dbReference>
<protein>
    <submittedName>
        <fullName evidence="1">Uncharacterized protein</fullName>
    </submittedName>
</protein>
<gene>
    <name evidence="1" type="ORF">METZ01_LOCUS405491</name>
</gene>
<proteinExistence type="predicted"/>
<organism evidence="1">
    <name type="scientific">marine metagenome</name>
    <dbReference type="NCBI Taxonomy" id="408172"/>
    <lineage>
        <taxon>unclassified sequences</taxon>
        <taxon>metagenomes</taxon>
        <taxon>ecological metagenomes</taxon>
    </lineage>
</organism>
<evidence type="ECO:0000313" key="1">
    <source>
        <dbReference type="EMBL" id="SVD52637.1"/>
    </source>
</evidence>
<accession>A0A382W1I3</accession>
<reference evidence="1" key="1">
    <citation type="submission" date="2018-05" db="EMBL/GenBank/DDBJ databases">
        <authorList>
            <person name="Lanie J.A."/>
            <person name="Ng W.-L."/>
            <person name="Kazmierczak K.M."/>
            <person name="Andrzejewski T.M."/>
            <person name="Davidsen T.M."/>
            <person name="Wayne K.J."/>
            <person name="Tettelin H."/>
            <person name="Glass J.I."/>
            <person name="Rusch D."/>
            <person name="Podicherti R."/>
            <person name="Tsui H.-C.T."/>
            <person name="Winkler M.E."/>
        </authorList>
    </citation>
    <scope>NUCLEOTIDE SEQUENCE</scope>
</reference>